<feature type="region of interest" description="Disordered" evidence="10">
    <location>
        <begin position="43"/>
        <end position="217"/>
    </location>
</feature>
<evidence type="ECO:0000256" key="5">
    <source>
        <dbReference type="ARBA" id="ARBA00022737"/>
    </source>
</evidence>
<evidence type="ECO:0000256" key="1">
    <source>
        <dbReference type="ARBA" id="ARBA00004236"/>
    </source>
</evidence>
<dbReference type="InterPro" id="IPR000082">
    <property type="entry name" value="SEA_dom"/>
</dbReference>
<keyword evidence="5" id="KW-0677">Repeat</keyword>
<name>A0ABN8ZP11_RANTA</name>
<dbReference type="PANTHER" id="PTHR24037">
    <property type="entry name" value="HEART DEVELOPMENT PROTEIN WITH EGF-LIKE DOMAINS 1"/>
    <property type="match status" value="1"/>
</dbReference>
<evidence type="ECO:0000256" key="10">
    <source>
        <dbReference type="SAM" id="MobiDB-lite"/>
    </source>
</evidence>
<dbReference type="PROSITE" id="PS01186">
    <property type="entry name" value="EGF_2"/>
    <property type="match status" value="1"/>
</dbReference>
<feature type="chain" id="PRO_5046924734" description="Mucin-13" evidence="12">
    <location>
        <begin position="19"/>
        <end position="564"/>
    </location>
</feature>
<evidence type="ECO:0000256" key="2">
    <source>
        <dbReference type="ARBA" id="ARBA00022475"/>
    </source>
</evidence>
<keyword evidence="4 12" id="KW-0732">Signal</keyword>
<feature type="signal peptide" evidence="12">
    <location>
        <begin position="1"/>
        <end position="18"/>
    </location>
</feature>
<comment type="subcellular location">
    <subcellularLocation>
        <location evidence="1">Cell membrane</location>
    </subcellularLocation>
</comment>
<evidence type="ECO:0000256" key="8">
    <source>
        <dbReference type="ARBA" id="ARBA00023180"/>
    </source>
</evidence>
<feature type="region of interest" description="Disordered" evidence="10">
    <location>
        <begin position="544"/>
        <end position="564"/>
    </location>
</feature>
<dbReference type="PANTHER" id="PTHR24037:SF10">
    <property type="entry name" value="MUCIN-13"/>
    <property type="match status" value="1"/>
</dbReference>
<evidence type="ECO:0000313" key="15">
    <source>
        <dbReference type="EMBL" id="CAI9175673.1"/>
    </source>
</evidence>
<proteinExistence type="predicted"/>
<evidence type="ECO:0000256" key="6">
    <source>
        <dbReference type="ARBA" id="ARBA00023136"/>
    </source>
</evidence>
<dbReference type="PROSITE" id="PS00010">
    <property type="entry name" value="ASX_HYDROXYL"/>
    <property type="match status" value="1"/>
</dbReference>
<protein>
    <recommendedName>
        <fullName evidence="17">Mucin-13</fullName>
    </recommendedName>
</protein>
<evidence type="ECO:0000256" key="9">
    <source>
        <dbReference type="PROSITE-ProRule" id="PRU00076"/>
    </source>
</evidence>
<evidence type="ECO:0000313" key="16">
    <source>
        <dbReference type="Proteomes" id="UP001176941"/>
    </source>
</evidence>
<dbReference type="InterPro" id="IPR000742">
    <property type="entry name" value="EGF"/>
</dbReference>
<dbReference type="EMBL" id="OX459941">
    <property type="protein sequence ID" value="CAI9175673.1"/>
    <property type="molecule type" value="Genomic_DNA"/>
</dbReference>
<keyword evidence="3 9" id="KW-0245">EGF-like domain</keyword>
<dbReference type="SMART" id="SM00200">
    <property type="entry name" value="SEA"/>
    <property type="match status" value="1"/>
</dbReference>
<evidence type="ECO:0000256" key="3">
    <source>
        <dbReference type="ARBA" id="ARBA00022536"/>
    </source>
</evidence>
<feature type="domain" description="EGF-like" evidence="14">
    <location>
        <begin position="223"/>
        <end position="261"/>
    </location>
</feature>
<evidence type="ECO:0000256" key="7">
    <source>
        <dbReference type="ARBA" id="ARBA00023157"/>
    </source>
</evidence>
<reference evidence="15" key="1">
    <citation type="submission" date="2023-04" db="EMBL/GenBank/DDBJ databases">
        <authorList>
            <consortium name="ELIXIR-Norway"/>
        </authorList>
    </citation>
    <scope>NUCLEOTIDE SEQUENCE [LARGE SCALE GENOMIC DNA]</scope>
</reference>
<keyword evidence="2" id="KW-1003">Cell membrane</keyword>
<comment type="caution">
    <text evidence="9">Lacks conserved residue(s) required for the propagation of feature annotation.</text>
</comment>
<keyword evidence="11" id="KW-1133">Transmembrane helix</keyword>
<feature type="domain" description="SEA" evidence="13">
    <location>
        <begin position="262"/>
        <end position="377"/>
    </location>
</feature>
<gene>
    <name evidence="15" type="ORF">MRATA1EN1_LOCUS24635</name>
</gene>
<evidence type="ECO:0000259" key="14">
    <source>
        <dbReference type="PROSITE" id="PS50026"/>
    </source>
</evidence>
<keyword evidence="8" id="KW-0325">Glycoprotein</keyword>
<dbReference type="SMART" id="SM00181">
    <property type="entry name" value="EGF"/>
    <property type="match status" value="2"/>
</dbReference>
<dbReference type="CDD" id="cd00054">
    <property type="entry name" value="EGF_CA"/>
    <property type="match status" value="1"/>
</dbReference>
<dbReference type="PROSITE" id="PS50024">
    <property type="entry name" value="SEA"/>
    <property type="match status" value="1"/>
</dbReference>
<keyword evidence="11" id="KW-0812">Transmembrane</keyword>
<evidence type="ECO:0000256" key="4">
    <source>
        <dbReference type="ARBA" id="ARBA00022729"/>
    </source>
</evidence>
<feature type="transmembrane region" description="Helical" evidence="11">
    <location>
        <begin position="473"/>
        <end position="495"/>
    </location>
</feature>
<accession>A0ABN8ZP11</accession>
<dbReference type="InterPro" id="IPR000152">
    <property type="entry name" value="EGF-type_Asp/Asn_hydroxyl_site"/>
</dbReference>
<dbReference type="Pfam" id="PF01390">
    <property type="entry name" value="SEA"/>
    <property type="match status" value="1"/>
</dbReference>
<sequence length="564" mass="59875">MKAFAHLILLALLCPSLAVVQRSAASGASSNIDITATTVISTPTSTTSTITPTTTSTTTTDTTTPTTDTTTTVTSTPTSTTSTITPTTTSTTTTDTTTPTVPSTSTSTTDTTTPTTDTTTTVTNTTTPTVPSTSTSTTDTTTPTTDTTTTVTSTPTSTTSTITPTTTSTTTTDTTTSTVISTSATTESTTPNTATSTSTSPTSSTIPATPSNTSTATIPTTGYSTPCKEDSCQGGSLCVNLHNDYVCLCSEGYYYNSSTCKKGKIFPGTIKVKISYTAALENKTSVLYQELYILVTTFFKDTFNISDYGQTVIVKVSISASARSEMRAGNQGVDVAVVNIFTETTKENETTISNAIRNAINAQPSNFSGYDQQDRCDYYGCKKPNDQNDCDSDVLCECQEGLVRPNPQMLMCLDLGPTCPETCNEQSKKQCLVTNSTSAYCMCLPGYEEDSKGICQKCAFGYSGINCKDSFQLILTIVGTIAGIIILGMVITLIVSMRLKNKGKNGEEETLIEKDSQNLRLKETGFSNLGAEGSIFPKIRVNLPRDNQPENPYTRPGILPRPDY</sequence>
<evidence type="ECO:0000256" key="11">
    <source>
        <dbReference type="SAM" id="Phobius"/>
    </source>
</evidence>
<evidence type="ECO:0000256" key="12">
    <source>
        <dbReference type="SAM" id="SignalP"/>
    </source>
</evidence>
<dbReference type="Proteomes" id="UP001176941">
    <property type="component" value="Chromosome 5"/>
</dbReference>
<keyword evidence="7" id="KW-1015">Disulfide bond</keyword>
<evidence type="ECO:0008006" key="17">
    <source>
        <dbReference type="Google" id="ProtNLM"/>
    </source>
</evidence>
<keyword evidence="16" id="KW-1185">Reference proteome</keyword>
<keyword evidence="6 11" id="KW-0472">Membrane</keyword>
<dbReference type="PROSITE" id="PS50026">
    <property type="entry name" value="EGF_3"/>
    <property type="match status" value="1"/>
</dbReference>
<dbReference type="SUPFAM" id="SSF57196">
    <property type="entry name" value="EGF/Laminin"/>
    <property type="match status" value="1"/>
</dbReference>
<evidence type="ECO:0000259" key="13">
    <source>
        <dbReference type="PROSITE" id="PS50024"/>
    </source>
</evidence>
<organism evidence="15 16">
    <name type="scientific">Rangifer tarandus platyrhynchus</name>
    <name type="common">Svalbard reindeer</name>
    <dbReference type="NCBI Taxonomy" id="3082113"/>
    <lineage>
        <taxon>Eukaryota</taxon>
        <taxon>Metazoa</taxon>
        <taxon>Chordata</taxon>
        <taxon>Craniata</taxon>
        <taxon>Vertebrata</taxon>
        <taxon>Euteleostomi</taxon>
        <taxon>Mammalia</taxon>
        <taxon>Eutheria</taxon>
        <taxon>Laurasiatheria</taxon>
        <taxon>Artiodactyla</taxon>
        <taxon>Ruminantia</taxon>
        <taxon>Pecora</taxon>
        <taxon>Cervidae</taxon>
        <taxon>Odocoileinae</taxon>
        <taxon>Rangifer</taxon>
    </lineage>
</organism>